<dbReference type="AlphaFoldDB" id="A0AAE0HDE3"/>
<gene>
    <name evidence="2" type="ORF">B0H64DRAFT_465913</name>
</gene>
<evidence type="ECO:0000313" key="2">
    <source>
        <dbReference type="EMBL" id="KAK3293541.1"/>
    </source>
</evidence>
<comment type="caution">
    <text evidence="2">The sequence shown here is derived from an EMBL/GenBank/DDBJ whole genome shotgun (WGS) entry which is preliminary data.</text>
</comment>
<evidence type="ECO:0000313" key="3">
    <source>
        <dbReference type="Proteomes" id="UP001278766"/>
    </source>
</evidence>
<dbReference type="PANTHER" id="PTHR34502">
    <property type="entry name" value="DUF6594 DOMAIN-CONTAINING PROTEIN-RELATED"/>
    <property type="match status" value="1"/>
</dbReference>
<dbReference type="GeneID" id="87844626"/>
<reference evidence="2" key="2">
    <citation type="submission" date="2023-06" db="EMBL/GenBank/DDBJ databases">
        <authorList>
            <consortium name="Lawrence Berkeley National Laboratory"/>
            <person name="Haridas S."/>
            <person name="Hensen N."/>
            <person name="Bonometti L."/>
            <person name="Westerberg I."/>
            <person name="Brannstrom I.O."/>
            <person name="Guillou S."/>
            <person name="Cros-Aarteil S."/>
            <person name="Calhoun S."/>
            <person name="Kuo A."/>
            <person name="Mondo S."/>
            <person name="Pangilinan J."/>
            <person name="Riley R."/>
            <person name="Labutti K."/>
            <person name="Andreopoulos B."/>
            <person name="Lipzen A."/>
            <person name="Chen C."/>
            <person name="Yanf M."/>
            <person name="Daum C."/>
            <person name="Ng V."/>
            <person name="Clum A."/>
            <person name="Steindorff A."/>
            <person name="Ohm R."/>
            <person name="Martin F."/>
            <person name="Silar P."/>
            <person name="Natvig D."/>
            <person name="Lalanne C."/>
            <person name="Gautier V."/>
            <person name="Ament-Velasquez S.L."/>
            <person name="Kruys A."/>
            <person name="Hutchinson M.I."/>
            <person name="Powell A.J."/>
            <person name="Barry K."/>
            <person name="Miller A.N."/>
            <person name="Grigoriev I.V."/>
            <person name="Debuchy R."/>
            <person name="Gladieux P."/>
            <person name="Thoren M.H."/>
            <person name="Johannesson H."/>
        </authorList>
    </citation>
    <scope>NUCLEOTIDE SEQUENCE</scope>
    <source>
        <strain evidence="2">CBS 168.71</strain>
    </source>
</reference>
<reference evidence="2" key="1">
    <citation type="journal article" date="2023" name="Mol. Phylogenet. Evol.">
        <title>Genome-scale phylogeny and comparative genomics of the fungal order Sordariales.</title>
        <authorList>
            <person name="Hensen N."/>
            <person name="Bonometti L."/>
            <person name="Westerberg I."/>
            <person name="Brannstrom I.O."/>
            <person name="Guillou S."/>
            <person name="Cros-Aarteil S."/>
            <person name="Calhoun S."/>
            <person name="Haridas S."/>
            <person name="Kuo A."/>
            <person name="Mondo S."/>
            <person name="Pangilinan J."/>
            <person name="Riley R."/>
            <person name="LaButti K."/>
            <person name="Andreopoulos B."/>
            <person name="Lipzen A."/>
            <person name="Chen C."/>
            <person name="Yan M."/>
            <person name="Daum C."/>
            <person name="Ng V."/>
            <person name="Clum A."/>
            <person name="Steindorff A."/>
            <person name="Ohm R.A."/>
            <person name="Martin F."/>
            <person name="Silar P."/>
            <person name="Natvig D.O."/>
            <person name="Lalanne C."/>
            <person name="Gautier V."/>
            <person name="Ament-Velasquez S.L."/>
            <person name="Kruys A."/>
            <person name="Hutchinson M.I."/>
            <person name="Powell A.J."/>
            <person name="Barry K."/>
            <person name="Miller A.N."/>
            <person name="Grigoriev I.V."/>
            <person name="Debuchy R."/>
            <person name="Gladieux P."/>
            <person name="Hiltunen Thoren M."/>
            <person name="Johannesson H."/>
        </authorList>
    </citation>
    <scope>NUCLEOTIDE SEQUENCE</scope>
    <source>
        <strain evidence="2">CBS 168.71</strain>
    </source>
</reference>
<accession>A0AAE0HDE3</accession>
<sequence length="186" mass="21622">MDVEIMASGRTGFPLLAQRISLSPDYESFIFRKFDRLSARNLLHLEGKLAYLEHKLDQADEQAALPTADNEARRSVRAWEAFEENAANPDRPEHMHMKLAEQVHETLKEYPALEAPKNRAFDVAHNQFYEDINDEFGHTKRQRPLLAGLAECRLEEGNRRDLVAVRRPADKDLLSRFLQDHWIFKV</sequence>
<dbReference type="Pfam" id="PF20237">
    <property type="entry name" value="DUF6594"/>
    <property type="match status" value="1"/>
</dbReference>
<dbReference type="PANTHER" id="PTHR34502:SF4">
    <property type="entry name" value="DUF6594 DOMAIN-CONTAINING PROTEIN"/>
    <property type="match status" value="1"/>
</dbReference>
<keyword evidence="3" id="KW-1185">Reference proteome</keyword>
<dbReference type="InterPro" id="IPR046529">
    <property type="entry name" value="DUF6594"/>
</dbReference>
<proteinExistence type="predicted"/>
<evidence type="ECO:0000259" key="1">
    <source>
        <dbReference type="Pfam" id="PF20237"/>
    </source>
</evidence>
<dbReference type="Proteomes" id="UP001278766">
    <property type="component" value="Unassembled WGS sequence"/>
</dbReference>
<protein>
    <recommendedName>
        <fullName evidence="1">DUF6594 domain-containing protein</fullName>
    </recommendedName>
</protein>
<name>A0AAE0HDE3_9PEZI</name>
<feature type="domain" description="DUF6594" evidence="1">
    <location>
        <begin position="13"/>
        <end position="181"/>
    </location>
</feature>
<dbReference type="RefSeq" id="XP_062657055.1">
    <property type="nucleotide sequence ID" value="XM_062807678.1"/>
</dbReference>
<dbReference type="EMBL" id="JAUEPN010000006">
    <property type="protein sequence ID" value="KAK3293541.1"/>
    <property type="molecule type" value="Genomic_DNA"/>
</dbReference>
<organism evidence="2 3">
    <name type="scientific">Chaetomium fimeti</name>
    <dbReference type="NCBI Taxonomy" id="1854472"/>
    <lineage>
        <taxon>Eukaryota</taxon>
        <taxon>Fungi</taxon>
        <taxon>Dikarya</taxon>
        <taxon>Ascomycota</taxon>
        <taxon>Pezizomycotina</taxon>
        <taxon>Sordariomycetes</taxon>
        <taxon>Sordariomycetidae</taxon>
        <taxon>Sordariales</taxon>
        <taxon>Chaetomiaceae</taxon>
        <taxon>Chaetomium</taxon>
    </lineage>
</organism>